<evidence type="ECO:0000256" key="9">
    <source>
        <dbReference type="PIRNR" id="PIRNR000956"/>
    </source>
</evidence>
<evidence type="ECO:0000256" key="2">
    <source>
        <dbReference type="ARBA" id="ARBA00022801"/>
    </source>
</evidence>
<evidence type="ECO:0000313" key="17">
    <source>
        <dbReference type="Proteomes" id="UP000694548"/>
    </source>
</evidence>
<gene>
    <name evidence="16" type="primary">PLCB3</name>
    <name evidence="16" type="synonym">plcb3</name>
</gene>
<feature type="binding site" evidence="11">
    <location>
        <position position="324"/>
    </location>
    <ligand>
        <name>Ca(2+)</name>
        <dbReference type="ChEBI" id="CHEBI:29108"/>
    </ligand>
</feature>
<evidence type="ECO:0000256" key="10">
    <source>
        <dbReference type="PIRSR" id="PIRSR000956-1"/>
    </source>
</evidence>
<proteinExistence type="predicted"/>
<dbReference type="GO" id="GO:0005516">
    <property type="term" value="F:calmodulin binding"/>
    <property type="evidence" value="ECO:0007669"/>
    <property type="project" value="TreeGrafter"/>
</dbReference>
<dbReference type="Pfam" id="PF17787">
    <property type="entry name" value="PH_14"/>
    <property type="match status" value="1"/>
</dbReference>
<reference evidence="16" key="2">
    <citation type="submission" date="2025-08" db="UniProtKB">
        <authorList>
            <consortium name="Ensembl"/>
        </authorList>
    </citation>
    <scope>IDENTIFICATION</scope>
</reference>
<comment type="catalytic activity">
    <reaction evidence="7">
        <text>a 1,2-diacyl-sn-glycero-3-phospho-(1D-myo-inositol-4,5-bisphosphate) + H2O = 1D-myo-inositol 1,4,5-trisphosphate + a 1,2-diacyl-sn-glycerol + H(+)</text>
        <dbReference type="Rhea" id="RHEA:33179"/>
        <dbReference type="ChEBI" id="CHEBI:15377"/>
        <dbReference type="ChEBI" id="CHEBI:15378"/>
        <dbReference type="ChEBI" id="CHEBI:17815"/>
        <dbReference type="ChEBI" id="CHEBI:58456"/>
        <dbReference type="ChEBI" id="CHEBI:203600"/>
        <dbReference type="EC" id="3.1.4.11"/>
    </reaction>
    <physiologicalReaction direction="left-to-right" evidence="7">
        <dbReference type="Rhea" id="RHEA:33180"/>
    </physiologicalReaction>
</comment>
<dbReference type="SUPFAM" id="SSF50729">
    <property type="entry name" value="PH domain-like"/>
    <property type="match status" value="1"/>
</dbReference>
<dbReference type="InterPro" id="IPR000008">
    <property type="entry name" value="C2_dom"/>
</dbReference>
<dbReference type="FunFam" id="3.20.20.190:FF:000039">
    <property type="entry name" value="Phosphoinositide phospholipase C"/>
    <property type="match status" value="1"/>
</dbReference>
<dbReference type="GO" id="GO:0016042">
    <property type="term" value="P:lipid catabolic process"/>
    <property type="evidence" value="ECO:0007669"/>
    <property type="project" value="UniProtKB-KW"/>
</dbReference>
<evidence type="ECO:0000259" key="15">
    <source>
        <dbReference type="PROSITE" id="PS50008"/>
    </source>
</evidence>
<feature type="binding site" evidence="11">
    <location>
        <position position="353"/>
    </location>
    <ligand>
        <name>Ca(2+)</name>
        <dbReference type="ChEBI" id="CHEBI:29108"/>
    </ligand>
</feature>
<feature type="coiled-coil region" evidence="12">
    <location>
        <begin position="934"/>
        <end position="977"/>
    </location>
</feature>
<dbReference type="Gene3D" id="1.20.1230.10">
    <property type="entry name" value="Phospholipase C beta, distal C-terminal domain"/>
    <property type="match status" value="2"/>
</dbReference>
<dbReference type="GO" id="GO:0005509">
    <property type="term" value="F:calcium ion binding"/>
    <property type="evidence" value="ECO:0007669"/>
    <property type="project" value="UniProtKB-UniRule"/>
</dbReference>
<dbReference type="Pfam" id="PF00387">
    <property type="entry name" value="PI-PLC-Y"/>
    <property type="match status" value="1"/>
</dbReference>
<dbReference type="FunFam" id="2.60.40.150:FF:000008">
    <property type="entry name" value="1-phosphatidylinositol 4,5-bisphosphate phosphodiesterase"/>
    <property type="match status" value="1"/>
</dbReference>
<feature type="region of interest" description="Disordered" evidence="13">
    <location>
        <begin position="810"/>
        <end position="849"/>
    </location>
</feature>
<dbReference type="InterPro" id="IPR053945">
    <property type="entry name" value="PLCB1-4-like_EFh"/>
</dbReference>
<feature type="compositionally biased region" description="Polar residues" evidence="13">
    <location>
        <begin position="832"/>
        <end position="845"/>
    </location>
</feature>
<comment type="cofactor">
    <cofactor evidence="11">
        <name>Ca(2+)</name>
        <dbReference type="ChEBI" id="CHEBI:29108"/>
    </cofactor>
    <text evidence="11">Binds 1 Ca(2+) ion per subunit.</text>
</comment>
<dbReference type="PRINTS" id="PR00390">
    <property type="entry name" value="PHPHLIPASEC"/>
</dbReference>
<feature type="coiled-coil region" evidence="12">
    <location>
        <begin position="1070"/>
        <end position="1105"/>
    </location>
</feature>
<organism evidence="16 17">
    <name type="scientific">Nothobranchius furzeri</name>
    <name type="common">Turquoise killifish</name>
    <dbReference type="NCBI Taxonomy" id="105023"/>
    <lineage>
        <taxon>Eukaryota</taxon>
        <taxon>Metazoa</taxon>
        <taxon>Chordata</taxon>
        <taxon>Craniata</taxon>
        <taxon>Vertebrata</taxon>
        <taxon>Euteleostomi</taxon>
        <taxon>Actinopterygii</taxon>
        <taxon>Neopterygii</taxon>
        <taxon>Teleostei</taxon>
        <taxon>Neoteleostei</taxon>
        <taxon>Acanthomorphata</taxon>
        <taxon>Ovalentaria</taxon>
        <taxon>Atherinomorphae</taxon>
        <taxon>Cyprinodontiformes</taxon>
        <taxon>Nothobranchiidae</taxon>
        <taxon>Nothobranchius</taxon>
    </lineage>
</organism>
<dbReference type="CDD" id="cd00275">
    <property type="entry name" value="C2_PLC_like"/>
    <property type="match status" value="1"/>
</dbReference>
<dbReference type="SMART" id="SM00149">
    <property type="entry name" value="PLCYc"/>
    <property type="match status" value="1"/>
</dbReference>
<feature type="region of interest" description="Disordered" evidence="13">
    <location>
        <begin position="1121"/>
        <end position="1167"/>
    </location>
</feature>
<reference evidence="16" key="1">
    <citation type="submission" date="2014-08" db="EMBL/GenBank/DDBJ databases">
        <authorList>
            <person name="Senf B."/>
            <person name="Petzold A."/>
            <person name="Downie B.R."/>
            <person name="Koch P."/>
            <person name="Platzer M."/>
        </authorList>
    </citation>
    <scope>NUCLEOTIDE SEQUENCE [LARGE SCALE GENOMIC DNA]</scope>
    <source>
        <strain evidence="16">GRZ</strain>
    </source>
</reference>
<evidence type="ECO:0000256" key="8">
    <source>
        <dbReference type="ARBA" id="ARBA00023726"/>
    </source>
</evidence>
<evidence type="ECO:0000256" key="11">
    <source>
        <dbReference type="PIRSR" id="PIRSR000956-2"/>
    </source>
</evidence>
<dbReference type="InterPro" id="IPR042531">
    <property type="entry name" value="PLC-beta_C_sf"/>
</dbReference>
<dbReference type="SUPFAM" id="SSF51695">
    <property type="entry name" value="PLC-like phosphodiesterases"/>
    <property type="match status" value="1"/>
</dbReference>
<dbReference type="Ensembl" id="ENSNFUT00015025997.1">
    <property type="protein sequence ID" value="ENSNFUP00015024873.1"/>
    <property type="gene ID" value="ENSNFUG00015011945.1"/>
</dbReference>
<dbReference type="SUPFAM" id="SSF69989">
    <property type="entry name" value="C-terminal domain of PLC-beta"/>
    <property type="match status" value="1"/>
</dbReference>
<dbReference type="Gene3D" id="1.10.238.10">
    <property type="entry name" value="EF-hand"/>
    <property type="match status" value="1"/>
</dbReference>
<reference evidence="16" key="3">
    <citation type="submission" date="2025-09" db="UniProtKB">
        <authorList>
            <consortium name="Ensembl"/>
        </authorList>
    </citation>
    <scope>IDENTIFICATION</scope>
</reference>
<dbReference type="SMART" id="SM00239">
    <property type="entry name" value="C2"/>
    <property type="match status" value="1"/>
</dbReference>
<dbReference type="GO" id="GO:0004435">
    <property type="term" value="F:phosphatidylinositol-4,5-bisphosphate phospholipase C activity"/>
    <property type="evidence" value="ECO:0007669"/>
    <property type="project" value="UniProtKB-UniRule"/>
</dbReference>
<dbReference type="SMART" id="SM00148">
    <property type="entry name" value="PLCXc"/>
    <property type="match status" value="1"/>
</dbReference>
<dbReference type="PROSITE" id="PS50008">
    <property type="entry name" value="PIPLC_Y_DOMAIN"/>
    <property type="match status" value="1"/>
</dbReference>
<feature type="domain" description="C2" evidence="14">
    <location>
        <begin position="629"/>
        <end position="756"/>
    </location>
</feature>
<feature type="compositionally biased region" description="Acidic residues" evidence="13">
    <location>
        <begin position="479"/>
        <end position="490"/>
    </location>
</feature>
<dbReference type="InterPro" id="IPR037862">
    <property type="entry name" value="PLC-beta_PH"/>
</dbReference>
<dbReference type="GO" id="GO:0005737">
    <property type="term" value="C:cytoplasm"/>
    <property type="evidence" value="ECO:0007669"/>
    <property type="project" value="TreeGrafter"/>
</dbReference>
<dbReference type="InterPro" id="IPR001192">
    <property type="entry name" value="PI-PLC_fam"/>
</dbReference>
<keyword evidence="1" id="KW-0597">Phosphoprotein</keyword>
<keyword evidence="12" id="KW-0175">Coiled coil</keyword>
<comment type="catalytic activity">
    <reaction evidence="8">
        <text>a 1,2-diacyl-sn-glycero-3-phospho-(1D-myo-inositol) + H2O = 1D-myo-inositol 1-phosphate + a 1,2-diacyl-sn-glycerol + H(+)</text>
        <dbReference type="Rhea" id="RHEA:43484"/>
        <dbReference type="ChEBI" id="CHEBI:15377"/>
        <dbReference type="ChEBI" id="CHEBI:15378"/>
        <dbReference type="ChEBI" id="CHEBI:17815"/>
        <dbReference type="ChEBI" id="CHEBI:57880"/>
        <dbReference type="ChEBI" id="CHEBI:58433"/>
    </reaction>
    <physiologicalReaction direction="left-to-right" evidence="8">
        <dbReference type="Rhea" id="RHEA:43485"/>
    </physiologicalReaction>
</comment>
<feature type="active site" evidence="10">
    <location>
        <position position="323"/>
    </location>
</feature>
<dbReference type="GO" id="GO:0046488">
    <property type="term" value="P:phosphatidylinositol metabolic process"/>
    <property type="evidence" value="ECO:0007669"/>
    <property type="project" value="TreeGrafter"/>
</dbReference>
<dbReference type="EC" id="3.1.4.11" evidence="9"/>
<dbReference type="InterPro" id="IPR035892">
    <property type="entry name" value="C2_domain_sf"/>
</dbReference>
<dbReference type="Gene3D" id="3.20.20.190">
    <property type="entry name" value="Phosphatidylinositol (PI) phosphodiesterase"/>
    <property type="match status" value="1"/>
</dbReference>
<evidence type="ECO:0000256" key="6">
    <source>
        <dbReference type="ARBA" id="ARBA00023224"/>
    </source>
</evidence>
<feature type="domain" description="PI-PLC Y-box" evidence="15">
    <location>
        <begin position="513"/>
        <end position="629"/>
    </location>
</feature>
<dbReference type="Pfam" id="PF22631">
    <property type="entry name" value="PLCB1-4-like_EFh"/>
    <property type="match status" value="1"/>
</dbReference>
<dbReference type="SUPFAM" id="SSF49562">
    <property type="entry name" value="C2 domain (Calcium/lipid-binding domain, CaLB)"/>
    <property type="match status" value="1"/>
</dbReference>
<dbReference type="GeneTree" id="ENSGT00940000160539"/>
<dbReference type="GO" id="GO:0048015">
    <property type="term" value="P:phosphatidylinositol-mediated signaling"/>
    <property type="evidence" value="ECO:0007669"/>
    <property type="project" value="TreeGrafter"/>
</dbReference>
<dbReference type="InterPro" id="IPR011992">
    <property type="entry name" value="EF-hand-dom_pair"/>
</dbReference>
<evidence type="ECO:0000313" key="16">
    <source>
        <dbReference type="Ensembl" id="ENSNFUP00015024873.1"/>
    </source>
</evidence>
<keyword evidence="6 9" id="KW-0807">Transducer</keyword>
<dbReference type="InterPro" id="IPR017946">
    <property type="entry name" value="PLC-like_Pdiesterase_TIM-brl"/>
</dbReference>
<dbReference type="InterPro" id="IPR014815">
    <property type="entry name" value="PLC-beta_C"/>
</dbReference>
<feature type="region of interest" description="Disordered" evidence="13">
    <location>
        <begin position="475"/>
        <end position="494"/>
    </location>
</feature>
<dbReference type="Proteomes" id="UP000694548">
    <property type="component" value="Chromosome sgr04"/>
</dbReference>
<sequence>MAGAKPGVHALQLKPVSVHEALKKGGKFIKWEEDTSQNVPDRQITLNVDADGFFLYWSVSPNQELEILDISLIRDTRTGKYAKQPKQKTLDLIPSRDENDNLLTIVYGTDLVNVTFYNFVALELNVAKLWVDQLFEMATNKLSQNASRTTYLRKAYTKLTLQAIDGKIPLKNIYKMFSDRKRVDYALDKKHVTAINLEEFTWDFFTGFLDKACGRPELQTILEESGSRNKPFITLDQFTTFLNTKQRDPRLNEVLYPPLKKEQVRQIMENYESPSHLDRDQISLKAFSNYLAGEENNIVPPEKLDLMDDMNQPLSNYFINSSHNTYLTVGQLTGMSSVEMYRQVLLTGCRCIELDCWKGRLPDEEPYITHGFTMTTEISFKEVLEAIAESAFKTSNYPVILSFENHVDSPTQQAKMAEYCKTIFGDALLINPLEKFPLVPEQPLPSPQDLLGKILVKNKKKPDLSVKSLEEAGLKELEPESEEEDTEETAAEMNKPYSDEGTAYREVIATKEMSTLVNYIQPVKFKSFNDAAKKKRLYEMSSFVETKAMDLLKNFPCEFLEYNKKQLSRIYPKGTRVDSSNYMPQLFWNIGCQMVALNFQTPDLPMQLNMGVFEYNGRSGYLLKPEVMRRTDRQFDPFTDSIVDGIVANAFRITVISGQFLSERKVGVIVEVDMFGLPGDAKKRAKTKMSNGNSMDPVWKNEKFFFPQVILPSLASVRISAYEENGRFIGHRVLPVSAIRPGFHYICLKNELNQPLMLPSLLVLTEVWDYIPTEHQKYADALADPIRYVSQFDKRQKQLEALMAYETEMMDVPDSPPTPDPRPAPKPKEEIINNNRTSEPGPSSTPKDKDFVSTVITKLILPSVKELKEQKSYDKLQKKQLKEFKDLSKKNQKKLQSEIQKKCSLIEKKFKRSIKKHEPQESGLSAQNQTVVLQEEQMQELLKLQQELHKQEEKMRLEHLKEAYKKLQDLAEDCKSNHMKKMKDTCESFYPKWLTKENRTRHLPLSPTGEKKEIQKMMDRKRQNSISEVKVKDNKPDEEINEINSRHIKETVSAIRTLEEEQDKRSEKLKQDLQGVLESLNKEFEENQKKLEQELDEEYQQLTVKVALCLQAELHNKGVRNESLSNHSSPGSASLSNCSTPTFPSHRRSTNKILDKSSSPSVLSETD</sequence>
<dbReference type="PANTHER" id="PTHR10336:SF11">
    <property type="entry name" value="1-PHOSPHATIDYLINOSITOL 4,5-BISPHOSPHATE PHOSPHODIESTERASE BETA-3"/>
    <property type="match status" value="1"/>
</dbReference>
<dbReference type="PROSITE" id="PS50007">
    <property type="entry name" value="PIPLC_X_DOMAIN"/>
    <property type="match status" value="1"/>
</dbReference>
<accession>A0A8C6LVT6</accession>
<dbReference type="Pfam" id="PF08703">
    <property type="entry name" value="PLC-beta_C"/>
    <property type="match status" value="1"/>
</dbReference>
<dbReference type="CDD" id="cd08591">
    <property type="entry name" value="PI-PLCc_beta"/>
    <property type="match status" value="1"/>
</dbReference>
<dbReference type="InterPro" id="IPR001711">
    <property type="entry name" value="PLipase_C_Pinositol-sp_Y"/>
</dbReference>
<dbReference type="Gene3D" id="2.30.29.240">
    <property type="match status" value="1"/>
</dbReference>
<dbReference type="InterPro" id="IPR016280">
    <property type="entry name" value="PLC-beta"/>
</dbReference>
<feature type="binding site" evidence="11">
    <location>
        <position position="355"/>
    </location>
    <ligand>
        <name>Ca(2+)</name>
        <dbReference type="ChEBI" id="CHEBI:29108"/>
    </ligand>
</feature>
<feature type="binding site" evidence="11">
    <location>
        <position position="404"/>
    </location>
    <ligand>
        <name>Ca(2+)</name>
        <dbReference type="ChEBI" id="CHEBI:29108"/>
    </ligand>
</feature>
<dbReference type="CDD" id="cd13361">
    <property type="entry name" value="PH_PLC_beta"/>
    <property type="match status" value="1"/>
</dbReference>
<keyword evidence="4 9" id="KW-0442">Lipid degradation</keyword>
<dbReference type="Pfam" id="PF00388">
    <property type="entry name" value="PI-PLC-X"/>
    <property type="match status" value="1"/>
</dbReference>
<dbReference type="SUPFAM" id="SSF47473">
    <property type="entry name" value="EF-hand"/>
    <property type="match status" value="1"/>
</dbReference>
<feature type="compositionally biased region" description="Pro residues" evidence="13">
    <location>
        <begin position="814"/>
        <end position="824"/>
    </location>
</feature>
<dbReference type="PIRSF" id="PIRSF000956">
    <property type="entry name" value="PLC-beta"/>
    <property type="match status" value="1"/>
</dbReference>
<name>A0A8C6LVT6_NOTFU</name>
<dbReference type="InterPro" id="IPR000909">
    <property type="entry name" value="PLipase_C_PInositol-sp_X_dom"/>
</dbReference>
<keyword evidence="11" id="KW-0479">Metal-binding</keyword>
<feature type="active site" evidence="10">
    <location>
        <position position="370"/>
    </location>
</feature>
<keyword evidence="5 9" id="KW-0443">Lipid metabolism</keyword>
<evidence type="ECO:0000256" key="7">
    <source>
        <dbReference type="ARBA" id="ARBA00023674"/>
    </source>
</evidence>
<dbReference type="AlphaFoldDB" id="A0A8C6LVT6"/>
<dbReference type="GO" id="GO:0051209">
    <property type="term" value="P:release of sequestered calcium ion into cytosol"/>
    <property type="evidence" value="ECO:0007669"/>
    <property type="project" value="TreeGrafter"/>
</dbReference>
<evidence type="ECO:0000256" key="1">
    <source>
        <dbReference type="ARBA" id="ARBA00022553"/>
    </source>
</evidence>
<keyword evidence="17" id="KW-1185">Reference proteome</keyword>
<evidence type="ECO:0000256" key="12">
    <source>
        <dbReference type="SAM" id="Coils"/>
    </source>
</evidence>
<dbReference type="GO" id="GO:0007186">
    <property type="term" value="P:G protein-coupled receptor signaling pathway"/>
    <property type="evidence" value="ECO:0007669"/>
    <property type="project" value="TreeGrafter"/>
</dbReference>
<feature type="compositionally biased region" description="Polar residues" evidence="13">
    <location>
        <begin position="1122"/>
        <end position="1143"/>
    </location>
</feature>
<dbReference type="PANTHER" id="PTHR10336">
    <property type="entry name" value="PHOSPHOINOSITIDE-SPECIFIC PHOSPHOLIPASE C FAMILY PROTEIN"/>
    <property type="match status" value="1"/>
</dbReference>
<protein>
    <recommendedName>
        <fullName evidence="9">1-phosphatidylinositol 4,5-bisphosphate phosphodiesterase</fullName>
        <ecNumber evidence="9">3.1.4.11</ecNumber>
    </recommendedName>
</protein>
<evidence type="ECO:0000256" key="5">
    <source>
        <dbReference type="ARBA" id="ARBA00023098"/>
    </source>
</evidence>
<keyword evidence="3 11" id="KW-0106">Calcium</keyword>
<dbReference type="Gene3D" id="2.60.40.150">
    <property type="entry name" value="C2 domain"/>
    <property type="match status" value="1"/>
</dbReference>
<feature type="compositionally biased region" description="Polar residues" evidence="13">
    <location>
        <begin position="1156"/>
        <end position="1167"/>
    </location>
</feature>
<evidence type="ECO:0000256" key="3">
    <source>
        <dbReference type="ARBA" id="ARBA00022837"/>
    </source>
</evidence>
<evidence type="ECO:0000259" key="14">
    <source>
        <dbReference type="PROSITE" id="PS50004"/>
    </source>
</evidence>
<keyword evidence="2 9" id="KW-0378">Hydrolase</keyword>
<dbReference type="PROSITE" id="PS50004">
    <property type="entry name" value="C2"/>
    <property type="match status" value="1"/>
</dbReference>
<evidence type="ECO:0000256" key="4">
    <source>
        <dbReference type="ARBA" id="ARBA00022963"/>
    </source>
</evidence>
<evidence type="ECO:0000256" key="13">
    <source>
        <dbReference type="SAM" id="MobiDB-lite"/>
    </source>
</evidence>